<feature type="region of interest" description="Disordered" evidence="1">
    <location>
        <begin position="74"/>
        <end position="152"/>
    </location>
</feature>
<sequence>MGWAREGRQNTSTGAGAEDRGEGWPSAQNVTRTPRSGQGTAGTAGAAGPPWLTRSAGQGRAAELLLALLLAPSPRQNSKPVSERSRGGCLSLSRNTHWRKSSPPRLAAPLQKPLQQQRLRGPRLALTLPQPTNPRREPPGTSVQRPQRKASKNSHVYSKAFLILLPALFPFVCVQSGQTQKKLRSP</sequence>
<dbReference type="Proteomes" id="UP001066276">
    <property type="component" value="Chromosome 3_1"/>
</dbReference>
<evidence type="ECO:0000256" key="1">
    <source>
        <dbReference type="SAM" id="MobiDB-lite"/>
    </source>
</evidence>
<feature type="region of interest" description="Disordered" evidence="1">
    <location>
        <begin position="1"/>
        <end position="56"/>
    </location>
</feature>
<comment type="caution">
    <text evidence="2">The sequence shown here is derived from an EMBL/GenBank/DDBJ whole genome shotgun (WGS) entry which is preliminary data.</text>
</comment>
<accession>A0AAV7UKV8</accession>
<gene>
    <name evidence="2" type="ORF">NDU88_006392</name>
</gene>
<dbReference type="AlphaFoldDB" id="A0AAV7UKV8"/>
<name>A0AAV7UKV8_PLEWA</name>
<reference evidence="2" key="1">
    <citation type="journal article" date="2022" name="bioRxiv">
        <title>Sequencing and chromosome-scale assembly of the giantPleurodeles waltlgenome.</title>
        <authorList>
            <person name="Brown T."/>
            <person name="Elewa A."/>
            <person name="Iarovenko S."/>
            <person name="Subramanian E."/>
            <person name="Araus A.J."/>
            <person name="Petzold A."/>
            <person name="Susuki M."/>
            <person name="Suzuki K.-i.T."/>
            <person name="Hayashi T."/>
            <person name="Toyoda A."/>
            <person name="Oliveira C."/>
            <person name="Osipova E."/>
            <person name="Leigh N.D."/>
            <person name="Simon A."/>
            <person name="Yun M.H."/>
        </authorList>
    </citation>
    <scope>NUCLEOTIDE SEQUENCE</scope>
    <source>
        <strain evidence="2">20211129_DDA</strain>
        <tissue evidence="2">Liver</tissue>
    </source>
</reference>
<evidence type="ECO:0000313" key="2">
    <source>
        <dbReference type="EMBL" id="KAJ1189648.1"/>
    </source>
</evidence>
<dbReference type="EMBL" id="JANPWB010000005">
    <property type="protein sequence ID" value="KAJ1189648.1"/>
    <property type="molecule type" value="Genomic_DNA"/>
</dbReference>
<keyword evidence="3" id="KW-1185">Reference proteome</keyword>
<feature type="compositionally biased region" description="Low complexity" evidence="1">
    <location>
        <begin position="103"/>
        <end position="126"/>
    </location>
</feature>
<feature type="compositionally biased region" description="Polar residues" evidence="1">
    <location>
        <begin position="26"/>
        <end position="38"/>
    </location>
</feature>
<protein>
    <submittedName>
        <fullName evidence="2">Uncharacterized protein</fullName>
    </submittedName>
</protein>
<evidence type="ECO:0000313" key="3">
    <source>
        <dbReference type="Proteomes" id="UP001066276"/>
    </source>
</evidence>
<organism evidence="2 3">
    <name type="scientific">Pleurodeles waltl</name>
    <name type="common">Iberian ribbed newt</name>
    <dbReference type="NCBI Taxonomy" id="8319"/>
    <lineage>
        <taxon>Eukaryota</taxon>
        <taxon>Metazoa</taxon>
        <taxon>Chordata</taxon>
        <taxon>Craniata</taxon>
        <taxon>Vertebrata</taxon>
        <taxon>Euteleostomi</taxon>
        <taxon>Amphibia</taxon>
        <taxon>Batrachia</taxon>
        <taxon>Caudata</taxon>
        <taxon>Salamandroidea</taxon>
        <taxon>Salamandridae</taxon>
        <taxon>Pleurodelinae</taxon>
        <taxon>Pleurodeles</taxon>
    </lineage>
</organism>
<proteinExistence type="predicted"/>